<dbReference type="Proteomes" id="UP000190989">
    <property type="component" value="Unassembled WGS sequence"/>
</dbReference>
<dbReference type="InterPro" id="IPR037066">
    <property type="entry name" value="Plug_dom_sf"/>
</dbReference>
<keyword evidence="7 16" id="KW-0732">Signal</keyword>
<comment type="similarity">
    <text evidence="2 14 15">Belongs to the TonB-dependent receptor family.</text>
</comment>
<dbReference type="InterPro" id="IPR039426">
    <property type="entry name" value="TonB-dep_rcpt-like"/>
</dbReference>
<protein>
    <submittedName>
        <fullName evidence="19">Catecholate siderophore receptor</fullName>
    </submittedName>
</protein>
<evidence type="ECO:0000256" key="15">
    <source>
        <dbReference type="RuleBase" id="RU003357"/>
    </source>
</evidence>
<dbReference type="InterPro" id="IPR012910">
    <property type="entry name" value="Plug_dom"/>
</dbReference>
<evidence type="ECO:0000256" key="4">
    <source>
        <dbReference type="ARBA" id="ARBA00022452"/>
    </source>
</evidence>
<evidence type="ECO:0000256" key="2">
    <source>
        <dbReference type="ARBA" id="ARBA00009810"/>
    </source>
</evidence>
<dbReference type="Gene3D" id="2.170.130.10">
    <property type="entry name" value="TonB-dependent receptor, plug domain"/>
    <property type="match status" value="1"/>
</dbReference>
<sequence>MTRTRITGGQAAASFVALSCVGFIATAPVQATAQEAKDQPVRLQGVSVTESAIAVDYGADHVQSPKATAPLIDTPRTVNVITTDVLKDTASFELADALRTVPGITLGAGEGGTASADIPLIRGVDATSDTYVDGARDIGSQTRETFAVERIEVFKGSTGAFGGRGSAGGAINIVSKLPRDGNFANADVTVGTDDFKRVTVDVNQKVADKLAVRINGLWHDADVAGRDAVFNKRWGIAPSVTWGIGTETTATLSYYHYETDDMPDYGIPLTSRGQLDDVLPAGSRRVADTDFDNFYGLTDRDFQKTKVDSVTFQFQHDFGRGWVLSNTARWSRARNNYIVTNPDDSKGNVADGIVWRGVKSRNSLNQSLVNNLNLAGQFKTAGIEHSIAVGFEMSASDTDRYSYSVDTGDSTCASLADYNCTTLDNPNPSDPWTGTIALNPGSGVLTRAEDHSFYAFDTVTIIPQLLLNGGVRWTSFNIRASGSSRGVPYSVDKKTDFWTWQGGVVFKPVENASIYFSYADSATPPGADVGEGANAVSGTNANYEPQTMENWEVGAKADLFGGALSLTAAAFQIDRSNIRDLDPGTGDQAIIANKARIKGFEVGASGRIGPVSLLAGYSYTDSELRDGSASDGNALPNTPKHNVALTSSVDVTDRFSIGGGAYHASKRYADTANLIEADGYWRFDANAGFRFNENFSVKLNLRNLTDKRYVTKLRNPHFAVPSAGRQALITLSASY</sequence>
<dbReference type="RefSeq" id="WP_079730271.1">
    <property type="nucleotide sequence ID" value="NZ_FVZE01000002.1"/>
</dbReference>
<evidence type="ECO:0000256" key="14">
    <source>
        <dbReference type="PROSITE-ProRule" id="PRU01360"/>
    </source>
</evidence>
<dbReference type="PANTHER" id="PTHR32552">
    <property type="entry name" value="FERRICHROME IRON RECEPTOR-RELATED"/>
    <property type="match status" value="1"/>
</dbReference>
<evidence type="ECO:0000256" key="13">
    <source>
        <dbReference type="ARBA" id="ARBA00023237"/>
    </source>
</evidence>
<feature type="signal peptide" evidence="16">
    <location>
        <begin position="1"/>
        <end position="33"/>
    </location>
</feature>
<evidence type="ECO:0000256" key="5">
    <source>
        <dbReference type="ARBA" id="ARBA00022496"/>
    </source>
</evidence>
<feature type="domain" description="TonB-dependent receptor plug" evidence="18">
    <location>
        <begin position="71"/>
        <end position="170"/>
    </location>
</feature>
<keyword evidence="3 14" id="KW-0813">Transport</keyword>
<keyword evidence="5" id="KW-0410">Iron transport</keyword>
<feature type="domain" description="TonB-dependent receptor-like beta-barrel" evidence="17">
    <location>
        <begin position="242"/>
        <end position="704"/>
    </location>
</feature>
<dbReference type="SUPFAM" id="SSF56935">
    <property type="entry name" value="Porins"/>
    <property type="match status" value="1"/>
</dbReference>
<keyword evidence="8" id="KW-0408">Iron</keyword>
<organism evidence="19 20">
    <name type="scientific">Novosphingobium mathurense</name>
    <dbReference type="NCBI Taxonomy" id="428990"/>
    <lineage>
        <taxon>Bacteria</taxon>
        <taxon>Pseudomonadati</taxon>
        <taxon>Pseudomonadota</taxon>
        <taxon>Alphaproteobacteria</taxon>
        <taxon>Sphingomonadales</taxon>
        <taxon>Sphingomonadaceae</taxon>
        <taxon>Novosphingobium</taxon>
    </lineage>
</organism>
<dbReference type="GO" id="GO:0009279">
    <property type="term" value="C:cell outer membrane"/>
    <property type="evidence" value="ECO:0007669"/>
    <property type="project" value="UniProtKB-SubCell"/>
</dbReference>
<dbReference type="CDD" id="cd01347">
    <property type="entry name" value="ligand_gated_channel"/>
    <property type="match status" value="1"/>
</dbReference>
<keyword evidence="10 15" id="KW-0798">TonB box</keyword>
<reference evidence="20" key="1">
    <citation type="submission" date="2017-02" db="EMBL/GenBank/DDBJ databases">
        <authorList>
            <person name="Varghese N."/>
            <person name="Submissions S."/>
        </authorList>
    </citation>
    <scope>NUCLEOTIDE SEQUENCE [LARGE SCALE GENOMIC DNA]</scope>
    <source>
        <strain evidence="20">SM117</strain>
    </source>
</reference>
<dbReference type="GO" id="GO:0038023">
    <property type="term" value="F:signaling receptor activity"/>
    <property type="evidence" value="ECO:0007669"/>
    <property type="project" value="InterPro"/>
</dbReference>
<dbReference type="PANTHER" id="PTHR32552:SF89">
    <property type="entry name" value="CATECHOLATE SIDEROPHORE RECEPTOR FIU"/>
    <property type="match status" value="1"/>
</dbReference>
<evidence type="ECO:0000256" key="11">
    <source>
        <dbReference type="ARBA" id="ARBA00023136"/>
    </source>
</evidence>
<dbReference type="AlphaFoldDB" id="A0A1U6HMP2"/>
<evidence type="ECO:0000313" key="19">
    <source>
        <dbReference type="EMBL" id="SLJ97058.1"/>
    </source>
</evidence>
<dbReference type="GO" id="GO:0015891">
    <property type="term" value="P:siderophore transport"/>
    <property type="evidence" value="ECO:0007669"/>
    <property type="project" value="InterPro"/>
</dbReference>
<dbReference type="STRING" id="428990.SAMN06295987_102777"/>
<feature type="chain" id="PRO_5012617511" evidence="16">
    <location>
        <begin position="34"/>
        <end position="735"/>
    </location>
</feature>
<keyword evidence="11 14" id="KW-0472">Membrane</keyword>
<dbReference type="Pfam" id="PF07715">
    <property type="entry name" value="Plug"/>
    <property type="match status" value="1"/>
</dbReference>
<evidence type="ECO:0000256" key="6">
    <source>
        <dbReference type="ARBA" id="ARBA00022692"/>
    </source>
</evidence>
<dbReference type="NCBIfam" id="TIGR01783">
    <property type="entry name" value="TonB-siderophor"/>
    <property type="match status" value="1"/>
</dbReference>
<evidence type="ECO:0000256" key="16">
    <source>
        <dbReference type="SAM" id="SignalP"/>
    </source>
</evidence>
<evidence type="ECO:0000256" key="10">
    <source>
        <dbReference type="ARBA" id="ARBA00023077"/>
    </source>
</evidence>
<accession>A0A1U6HMP2</accession>
<evidence type="ECO:0000256" key="9">
    <source>
        <dbReference type="ARBA" id="ARBA00023065"/>
    </source>
</evidence>
<evidence type="ECO:0000256" key="12">
    <source>
        <dbReference type="ARBA" id="ARBA00023170"/>
    </source>
</evidence>
<dbReference type="EMBL" id="FVZE01000002">
    <property type="protein sequence ID" value="SLJ97058.1"/>
    <property type="molecule type" value="Genomic_DNA"/>
</dbReference>
<dbReference type="Gene3D" id="2.40.170.20">
    <property type="entry name" value="TonB-dependent receptor, beta-barrel domain"/>
    <property type="match status" value="1"/>
</dbReference>
<proteinExistence type="inferred from homology"/>
<evidence type="ECO:0000256" key="1">
    <source>
        <dbReference type="ARBA" id="ARBA00004571"/>
    </source>
</evidence>
<name>A0A1U6HMP2_9SPHN</name>
<evidence type="ECO:0000256" key="7">
    <source>
        <dbReference type="ARBA" id="ARBA00022729"/>
    </source>
</evidence>
<keyword evidence="13 14" id="KW-0998">Cell outer membrane</keyword>
<dbReference type="Pfam" id="PF00593">
    <property type="entry name" value="TonB_dep_Rec_b-barrel"/>
    <property type="match status" value="1"/>
</dbReference>
<keyword evidence="6 14" id="KW-0812">Transmembrane</keyword>
<dbReference type="GO" id="GO:0015344">
    <property type="term" value="F:siderophore uptake transmembrane transporter activity"/>
    <property type="evidence" value="ECO:0007669"/>
    <property type="project" value="TreeGrafter"/>
</dbReference>
<dbReference type="InterPro" id="IPR000531">
    <property type="entry name" value="Beta-barrel_TonB"/>
</dbReference>
<keyword evidence="4 14" id="KW-1134">Transmembrane beta strand</keyword>
<dbReference type="PROSITE" id="PS51257">
    <property type="entry name" value="PROKAR_LIPOPROTEIN"/>
    <property type="match status" value="1"/>
</dbReference>
<evidence type="ECO:0000259" key="17">
    <source>
        <dbReference type="Pfam" id="PF00593"/>
    </source>
</evidence>
<evidence type="ECO:0000259" key="18">
    <source>
        <dbReference type="Pfam" id="PF07715"/>
    </source>
</evidence>
<comment type="subcellular location">
    <subcellularLocation>
        <location evidence="1 14">Cell outer membrane</location>
        <topology evidence="1 14">Multi-pass membrane protein</topology>
    </subcellularLocation>
</comment>
<keyword evidence="9" id="KW-0406">Ion transport</keyword>
<dbReference type="InterPro" id="IPR010105">
    <property type="entry name" value="TonB_sidphr_rcpt"/>
</dbReference>
<dbReference type="InterPro" id="IPR036942">
    <property type="entry name" value="Beta-barrel_TonB_sf"/>
</dbReference>
<keyword evidence="12 19" id="KW-0675">Receptor</keyword>
<evidence type="ECO:0000313" key="20">
    <source>
        <dbReference type="Proteomes" id="UP000190989"/>
    </source>
</evidence>
<keyword evidence="20" id="KW-1185">Reference proteome</keyword>
<dbReference type="PROSITE" id="PS52016">
    <property type="entry name" value="TONB_DEPENDENT_REC_3"/>
    <property type="match status" value="1"/>
</dbReference>
<gene>
    <name evidence="19" type="ORF">SAMN06295987_102777</name>
</gene>
<evidence type="ECO:0000256" key="3">
    <source>
        <dbReference type="ARBA" id="ARBA00022448"/>
    </source>
</evidence>
<evidence type="ECO:0000256" key="8">
    <source>
        <dbReference type="ARBA" id="ARBA00023004"/>
    </source>
</evidence>